<feature type="compositionally biased region" description="Low complexity" evidence="7">
    <location>
        <begin position="699"/>
        <end position="713"/>
    </location>
</feature>
<feature type="compositionally biased region" description="Basic and acidic residues" evidence="7">
    <location>
        <begin position="441"/>
        <end position="460"/>
    </location>
</feature>
<feature type="compositionally biased region" description="Polar residues" evidence="7">
    <location>
        <begin position="17"/>
        <end position="27"/>
    </location>
</feature>
<keyword evidence="9" id="KW-1185">Reference proteome</keyword>
<dbReference type="EMBL" id="JAWDGP010000635">
    <property type="protein sequence ID" value="KAK3798716.1"/>
    <property type="molecule type" value="Genomic_DNA"/>
</dbReference>
<feature type="compositionally biased region" description="Polar residues" evidence="7">
    <location>
        <begin position="123"/>
        <end position="135"/>
    </location>
</feature>
<dbReference type="PANTHER" id="PTHR45973">
    <property type="entry name" value="PROTEIN PHOSPHATASE 1 REGULATORY SUBUNIT SDS22-RELATED"/>
    <property type="match status" value="1"/>
</dbReference>
<feature type="region of interest" description="Disordered" evidence="7">
    <location>
        <begin position="699"/>
        <end position="739"/>
    </location>
</feature>
<feature type="region of interest" description="Disordered" evidence="7">
    <location>
        <begin position="1"/>
        <end position="58"/>
    </location>
</feature>
<dbReference type="SMART" id="SM00365">
    <property type="entry name" value="LRR_SD22"/>
    <property type="match status" value="4"/>
</dbReference>
<evidence type="ECO:0000256" key="3">
    <source>
        <dbReference type="ARBA" id="ARBA00022614"/>
    </source>
</evidence>
<sequence>MPSITVLSDNPEPDNATVDSNTAQTKQKPLIEEILDSSENNSSLQNESIQKIEPLIQNDVSTTNKKVLIEEIQCPVSSMAPTTTELPNTSTDEKTGTSEIQENQTQAGNDNSNKIKTEKDKNGSTTVSNDTGQTTSKDKEEKKYPSVLTPQFLKQHCKDLKLYQTPELNDVLYLHYKGIYQIENLEAYTGLKCLWLECNGISRIQGLDNQTELRCLYLHQNIIEKIENLEPLQKLDNLNLSHNIIKRLDNLACLPVLNTLNVSHNKLQKAEDIEELIKCPNLSILDLSHNKLDDPKILDVFMNMKNLRVLNLMGNPMNQEIKYYRKTMTVKLKNLQYLDDRPVFPKDRACAEAWYAGGLEAEKAERDRWADKERRKLMDGVDALLKMRQRTIAKCIEKELREKRQKEGGEIKGHEPKVDVDSIDWLYGTYKLVGDDTVYKREEDVPGDSKGKESDDETQRTDNTNENPKAKAISFAKPPPSSSLEPDQTEEEVEVIVPRSSSGQNNEETGLFSGSRGNSTRLKITTFEEDDKSKDEYEDLPDLEDIEEDENSPQACQALVQEAEKPFRPVIEILDEPDEEAASPISAGPDPNSQSDSQNCQATPRVALSDITLAVDDKTSPSASKSLIYEIEPAENVKASGSSTKVLITELSDAVEEITADAKQATKEAKSPNDEDLEVVERPKEKLSEELLENLGSIAASSAARNQTAAQSSVETAQPDSSDEDDERAIMDEELEGLD</sequence>
<feature type="region of interest" description="Disordered" evidence="7">
    <location>
        <begin position="566"/>
        <end position="603"/>
    </location>
</feature>
<evidence type="ECO:0000256" key="5">
    <source>
        <dbReference type="ARBA" id="ARBA00023069"/>
    </source>
</evidence>
<gene>
    <name evidence="8" type="ORF">RRG08_008828</name>
</gene>
<dbReference type="FunFam" id="3.80.10.10:FF:000166">
    <property type="entry name" value="Dynein assembly factor 1, axonemal"/>
    <property type="match status" value="1"/>
</dbReference>
<evidence type="ECO:0000256" key="7">
    <source>
        <dbReference type="SAM" id="MobiDB-lite"/>
    </source>
</evidence>
<feature type="compositionally biased region" description="Basic and acidic residues" evidence="7">
    <location>
        <begin position="664"/>
        <end position="685"/>
    </location>
</feature>
<organism evidence="8 9">
    <name type="scientific">Elysia crispata</name>
    <name type="common">lettuce slug</name>
    <dbReference type="NCBI Taxonomy" id="231223"/>
    <lineage>
        <taxon>Eukaryota</taxon>
        <taxon>Metazoa</taxon>
        <taxon>Spiralia</taxon>
        <taxon>Lophotrochozoa</taxon>
        <taxon>Mollusca</taxon>
        <taxon>Gastropoda</taxon>
        <taxon>Heterobranchia</taxon>
        <taxon>Euthyneura</taxon>
        <taxon>Panpulmonata</taxon>
        <taxon>Sacoglossa</taxon>
        <taxon>Placobranchoidea</taxon>
        <taxon>Plakobranchidae</taxon>
        <taxon>Elysia</taxon>
    </lineage>
</organism>
<dbReference type="Proteomes" id="UP001283361">
    <property type="component" value="Unassembled WGS sequence"/>
</dbReference>
<dbReference type="Pfam" id="PF14580">
    <property type="entry name" value="LRR_9"/>
    <property type="match status" value="1"/>
</dbReference>
<feature type="compositionally biased region" description="Basic and acidic residues" evidence="7">
    <location>
        <begin position="113"/>
        <end position="122"/>
    </location>
</feature>
<evidence type="ECO:0000256" key="2">
    <source>
        <dbReference type="ARBA" id="ARBA00006453"/>
    </source>
</evidence>
<evidence type="ECO:0000256" key="4">
    <source>
        <dbReference type="ARBA" id="ARBA00022737"/>
    </source>
</evidence>
<reference evidence="8" key="1">
    <citation type="journal article" date="2023" name="G3 (Bethesda)">
        <title>A reference genome for the long-term kleptoplast-retaining sea slug Elysia crispata morphotype clarki.</title>
        <authorList>
            <person name="Eastman K.E."/>
            <person name="Pendleton A.L."/>
            <person name="Shaikh M.A."/>
            <person name="Suttiyut T."/>
            <person name="Ogas R."/>
            <person name="Tomko P."/>
            <person name="Gavelis G."/>
            <person name="Widhalm J.R."/>
            <person name="Wisecaver J.H."/>
        </authorList>
    </citation>
    <scope>NUCLEOTIDE SEQUENCE</scope>
    <source>
        <strain evidence="8">ECLA1</strain>
    </source>
</reference>
<feature type="region of interest" description="Disordered" evidence="7">
    <location>
        <begin position="441"/>
        <end position="554"/>
    </location>
</feature>
<protein>
    <recommendedName>
        <fullName evidence="10">Dynein assembly factor 1, axonemal homolog</fullName>
    </recommendedName>
</protein>
<proteinExistence type="inferred from homology"/>
<dbReference type="FunFam" id="3.80.10.10:FF:000331">
    <property type="entry name" value="Dynein assembly factor 1, axonemal homolog"/>
    <property type="match status" value="1"/>
</dbReference>
<dbReference type="PANTHER" id="PTHR45973:SF9">
    <property type="entry name" value="LEUCINE-RICH REPEAT-CONTAINING PROTEIN 46"/>
    <property type="match status" value="1"/>
</dbReference>
<keyword evidence="4" id="KW-0677">Repeat</keyword>
<feature type="compositionally biased region" description="Polar residues" evidence="7">
    <location>
        <begin position="591"/>
        <end position="602"/>
    </location>
</feature>
<feature type="compositionally biased region" description="Polar residues" evidence="7">
    <location>
        <begin position="499"/>
        <end position="508"/>
    </location>
</feature>
<dbReference type="GO" id="GO:0035082">
    <property type="term" value="P:axoneme assembly"/>
    <property type="evidence" value="ECO:0007669"/>
    <property type="project" value="TreeGrafter"/>
</dbReference>
<dbReference type="PROSITE" id="PS51450">
    <property type="entry name" value="LRR"/>
    <property type="match status" value="5"/>
</dbReference>
<dbReference type="GO" id="GO:0005930">
    <property type="term" value="C:axoneme"/>
    <property type="evidence" value="ECO:0007669"/>
    <property type="project" value="TreeGrafter"/>
</dbReference>
<evidence type="ECO:0000313" key="9">
    <source>
        <dbReference type="Proteomes" id="UP001283361"/>
    </source>
</evidence>
<dbReference type="InterPro" id="IPR001611">
    <property type="entry name" value="Leu-rich_rpt"/>
</dbReference>
<comment type="subcellular location">
    <subcellularLocation>
        <location evidence="1">Cell projection</location>
        <location evidence="1">Cilium</location>
    </subcellularLocation>
</comment>
<dbReference type="AlphaFoldDB" id="A0AAE1B4G0"/>
<keyword evidence="5" id="KW-0969">Cilium</keyword>
<feature type="region of interest" description="Disordered" evidence="7">
    <location>
        <begin position="78"/>
        <end position="143"/>
    </location>
</feature>
<dbReference type="GO" id="GO:0070840">
    <property type="term" value="F:dynein complex binding"/>
    <property type="evidence" value="ECO:0007669"/>
    <property type="project" value="TreeGrafter"/>
</dbReference>
<evidence type="ECO:0000313" key="8">
    <source>
        <dbReference type="EMBL" id="KAK3798716.1"/>
    </source>
</evidence>
<accession>A0AAE1B4G0</accession>
<dbReference type="InterPro" id="IPR050576">
    <property type="entry name" value="Cilia_flagella_integrity"/>
</dbReference>
<evidence type="ECO:0000256" key="6">
    <source>
        <dbReference type="ARBA" id="ARBA00023273"/>
    </source>
</evidence>
<feature type="compositionally biased region" description="Polar residues" evidence="7">
    <location>
        <begin position="97"/>
        <end position="112"/>
    </location>
</feature>
<dbReference type="InterPro" id="IPR032675">
    <property type="entry name" value="LRR_dom_sf"/>
</dbReference>
<feature type="region of interest" description="Disordered" evidence="7">
    <location>
        <begin position="663"/>
        <end position="685"/>
    </location>
</feature>
<dbReference type="Gene3D" id="3.80.10.10">
    <property type="entry name" value="Ribonuclease Inhibitor"/>
    <property type="match status" value="2"/>
</dbReference>
<evidence type="ECO:0000256" key="1">
    <source>
        <dbReference type="ARBA" id="ARBA00004138"/>
    </source>
</evidence>
<feature type="compositionally biased region" description="Low complexity" evidence="7">
    <location>
        <begin position="37"/>
        <end position="48"/>
    </location>
</feature>
<keyword evidence="3" id="KW-0433">Leucine-rich repeat</keyword>
<feature type="compositionally biased region" description="Acidic residues" evidence="7">
    <location>
        <begin position="536"/>
        <end position="551"/>
    </location>
</feature>
<comment type="similarity">
    <text evidence="2">Belongs to the DNAAF1 family.</text>
</comment>
<feature type="compositionally biased region" description="Acidic residues" evidence="7">
    <location>
        <begin position="721"/>
        <end position="739"/>
    </location>
</feature>
<comment type="caution">
    <text evidence="8">The sequence shown here is derived from an EMBL/GenBank/DDBJ whole genome shotgun (WGS) entry which is preliminary data.</text>
</comment>
<feature type="compositionally biased region" description="Polar residues" evidence="7">
    <location>
        <begin position="78"/>
        <end position="90"/>
    </location>
</feature>
<keyword evidence="6" id="KW-0966">Cell projection</keyword>
<name>A0AAE1B4G0_9GAST</name>
<evidence type="ECO:0008006" key="10">
    <source>
        <dbReference type="Google" id="ProtNLM"/>
    </source>
</evidence>
<dbReference type="SUPFAM" id="SSF52075">
    <property type="entry name" value="Outer arm dynein light chain 1"/>
    <property type="match status" value="1"/>
</dbReference>